<dbReference type="EMBL" id="AWUE01015727">
    <property type="protein sequence ID" value="OMO95978.1"/>
    <property type="molecule type" value="Genomic_DNA"/>
</dbReference>
<protein>
    <submittedName>
        <fullName evidence="1">Uncharacterized protein</fullName>
    </submittedName>
</protein>
<organism evidence="1 2">
    <name type="scientific">Corchorus olitorius</name>
    <dbReference type="NCBI Taxonomy" id="93759"/>
    <lineage>
        <taxon>Eukaryota</taxon>
        <taxon>Viridiplantae</taxon>
        <taxon>Streptophyta</taxon>
        <taxon>Embryophyta</taxon>
        <taxon>Tracheophyta</taxon>
        <taxon>Spermatophyta</taxon>
        <taxon>Magnoliopsida</taxon>
        <taxon>eudicotyledons</taxon>
        <taxon>Gunneridae</taxon>
        <taxon>Pentapetalae</taxon>
        <taxon>rosids</taxon>
        <taxon>malvids</taxon>
        <taxon>Malvales</taxon>
        <taxon>Malvaceae</taxon>
        <taxon>Grewioideae</taxon>
        <taxon>Apeibeae</taxon>
        <taxon>Corchorus</taxon>
    </lineage>
</organism>
<evidence type="ECO:0000313" key="1">
    <source>
        <dbReference type="EMBL" id="OMO95978.1"/>
    </source>
</evidence>
<keyword evidence="2" id="KW-1185">Reference proteome</keyword>
<dbReference type="Proteomes" id="UP000187203">
    <property type="component" value="Unassembled WGS sequence"/>
</dbReference>
<sequence length="34" mass="3993">MEREQVDIDHQVICTIQFNANDVDPRKRHETASP</sequence>
<dbReference type="AlphaFoldDB" id="A0A1R3JMA5"/>
<gene>
    <name evidence="1" type="ORF">COLO4_15575</name>
</gene>
<reference evidence="2" key="1">
    <citation type="submission" date="2013-09" db="EMBL/GenBank/DDBJ databases">
        <title>Corchorus olitorius genome sequencing.</title>
        <authorList>
            <person name="Alam M."/>
            <person name="Haque M.S."/>
            <person name="Islam M.S."/>
            <person name="Emdad E.M."/>
            <person name="Islam M.M."/>
            <person name="Ahmed B."/>
            <person name="Halim A."/>
            <person name="Hossen Q.M.M."/>
            <person name="Hossain M.Z."/>
            <person name="Ahmed R."/>
            <person name="Khan M.M."/>
            <person name="Islam R."/>
            <person name="Rashid M.M."/>
            <person name="Khan S.A."/>
            <person name="Rahman M.S."/>
            <person name="Alam M."/>
            <person name="Yahiya A.S."/>
            <person name="Khan M.S."/>
            <person name="Azam M.S."/>
            <person name="Haque T."/>
            <person name="Lashkar M.Z.H."/>
            <person name="Akhand A.I."/>
            <person name="Morshed G."/>
            <person name="Roy S."/>
            <person name="Uddin K.S."/>
            <person name="Rabeya T."/>
            <person name="Hossain A.S."/>
            <person name="Chowdhury A."/>
            <person name="Snigdha A.R."/>
            <person name="Mortoza M.S."/>
            <person name="Matin S.A."/>
            <person name="Hoque S.M.E."/>
            <person name="Islam M.K."/>
            <person name="Roy D.K."/>
            <person name="Haider R."/>
            <person name="Moosa M.M."/>
            <person name="Elias S.M."/>
            <person name="Hasan A.M."/>
            <person name="Jahan S."/>
            <person name="Shafiuddin M."/>
            <person name="Mahmood N."/>
            <person name="Shommy N.S."/>
        </authorList>
    </citation>
    <scope>NUCLEOTIDE SEQUENCE [LARGE SCALE GENOMIC DNA]</scope>
    <source>
        <strain evidence="2">cv. O-4</strain>
    </source>
</reference>
<accession>A0A1R3JMA5</accession>
<evidence type="ECO:0000313" key="2">
    <source>
        <dbReference type="Proteomes" id="UP000187203"/>
    </source>
</evidence>
<comment type="caution">
    <text evidence="1">The sequence shown here is derived from an EMBL/GenBank/DDBJ whole genome shotgun (WGS) entry which is preliminary data.</text>
</comment>
<name>A0A1R3JMA5_9ROSI</name>
<proteinExistence type="predicted"/>